<evidence type="ECO:0000259" key="4">
    <source>
        <dbReference type="SMART" id="SM00846"/>
    </source>
</evidence>
<dbReference type="NCBIfam" id="TIGR01534">
    <property type="entry name" value="GAPDH-I"/>
    <property type="match status" value="1"/>
</dbReference>
<proteinExistence type="inferred from homology"/>
<comment type="caution">
    <text evidence="5">The sequence shown here is derived from an EMBL/GenBank/DDBJ whole genome shotgun (WGS) entry which is preliminary data.</text>
</comment>
<dbReference type="PANTHER" id="PTHR43148">
    <property type="entry name" value="GLYCERALDEHYDE-3-PHOSPHATE DEHYDROGENASE 2"/>
    <property type="match status" value="1"/>
</dbReference>
<dbReference type="SUPFAM" id="SSF55347">
    <property type="entry name" value="Glyceraldehyde-3-phosphate dehydrogenase-like, C-terminal domain"/>
    <property type="match status" value="1"/>
</dbReference>
<dbReference type="InterPro" id="IPR036291">
    <property type="entry name" value="NAD(P)-bd_dom_sf"/>
</dbReference>
<dbReference type="InterPro" id="IPR006424">
    <property type="entry name" value="Glyceraldehyde-3-P_DH_1"/>
</dbReference>
<dbReference type="InterPro" id="IPR020831">
    <property type="entry name" value="GlycerAld/Erythrose_P_DH"/>
</dbReference>
<dbReference type="EMBL" id="BAABDD010000002">
    <property type="protein sequence ID" value="GAA3727160.1"/>
    <property type="molecule type" value="Genomic_DNA"/>
</dbReference>
<feature type="domain" description="Glyceraldehyde 3-phosphate dehydrogenase NAD(P) binding" evidence="4">
    <location>
        <begin position="27"/>
        <end position="179"/>
    </location>
</feature>
<dbReference type="InterPro" id="IPR020828">
    <property type="entry name" value="GlycerAld_3-P_DH_NAD(P)-bd"/>
</dbReference>
<sequence length="360" mass="38697">MFNRFGAAVSDCVSDTRRREEKVSVTIRVGVNGFGRIGRNFWRAVQAAAGGNDVEIVAVNDLTDNATLAHLLKYDTVLGTLEGEVEVSDDGITVGGTSIKTLAERDPAALPWSELGVDVVVESTGRFTKAEDAKKHIEAGAKKVVISAPAKGEDITVVMGVNDDQYDPAKHHVLSNASCTTNCVAPMAKTVLDNFGFVKGLMTTVHAYTNDQVILDFPHKDLRRARAAAQNIIPTSTGAAKATSLVVPELEGKLDGMAMRVPVPDGSVTDLVVEVEREVTREEVNAAFKAAAEGPLKGYLHYTEDPIVSSDIVGTQPSCTFDSSLTMTFGNQIKVIGWYDNEWGYSNRIVDLVKLVGSRL</sequence>
<dbReference type="SUPFAM" id="SSF51735">
    <property type="entry name" value="NAD(P)-binding Rossmann-fold domains"/>
    <property type="match status" value="1"/>
</dbReference>
<keyword evidence="2" id="KW-0560">Oxidoreductase</keyword>
<dbReference type="Pfam" id="PF00044">
    <property type="entry name" value="Gp_dh_N"/>
    <property type="match status" value="1"/>
</dbReference>
<name>A0ABP7EXC6_9ACTN</name>
<keyword evidence="6" id="KW-1185">Reference proteome</keyword>
<gene>
    <name evidence="5" type="primary">gap</name>
    <name evidence="5" type="ORF">GCM10022402_04760</name>
</gene>
<evidence type="ECO:0000256" key="1">
    <source>
        <dbReference type="ARBA" id="ARBA00007406"/>
    </source>
</evidence>
<dbReference type="SMART" id="SM00846">
    <property type="entry name" value="Gp_dh_N"/>
    <property type="match status" value="1"/>
</dbReference>
<dbReference type="InterPro" id="IPR020829">
    <property type="entry name" value="GlycerAld_3-P_DH_cat"/>
</dbReference>
<reference evidence="6" key="1">
    <citation type="journal article" date="2019" name="Int. J. Syst. Evol. Microbiol.">
        <title>The Global Catalogue of Microorganisms (GCM) 10K type strain sequencing project: providing services to taxonomists for standard genome sequencing and annotation.</title>
        <authorList>
            <consortium name="The Broad Institute Genomics Platform"/>
            <consortium name="The Broad Institute Genome Sequencing Center for Infectious Disease"/>
            <person name="Wu L."/>
            <person name="Ma J."/>
        </authorList>
    </citation>
    <scope>NUCLEOTIDE SEQUENCE [LARGE SCALE GENOMIC DNA]</scope>
    <source>
        <strain evidence="6">JCM 17137</strain>
    </source>
</reference>
<evidence type="ECO:0000313" key="5">
    <source>
        <dbReference type="EMBL" id="GAA3727160.1"/>
    </source>
</evidence>
<dbReference type="PIRSF" id="PIRSF000149">
    <property type="entry name" value="GAP_DH"/>
    <property type="match status" value="1"/>
</dbReference>
<evidence type="ECO:0000313" key="6">
    <source>
        <dbReference type="Proteomes" id="UP001500908"/>
    </source>
</evidence>
<dbReference type="CDD" id="cd05214">
    <property type="entry name" value="GAPDH_I_N"/>
    <property type="match status" value="1"/>
</dbReference>
<protein>
    <submittedName>
        <fullName evidence="5">Type I glyceraldehyde-3-phosphate dehydrogenase</fullName>
    </submittedName>
</protein>
<dbReference type="Proteomes" id="UP001500908">
    <property type="component" value="Unassembled WGS sequence"/>
</dbReference>
<comment type="similarity">
    <text evidence="1 3">Belongs to the glyceraldehyde-3-phosphate dehydrogenase family.</text>
</comment>
<organism evidence="5 6">
    <name type="scientific">Salinactinospora qingdaonensis</name>
    <dbReference type="NCBI Taxonomy" id="702744"/>
    <lineage>
        <taxon>Bacteria</taxon>
        <taxon>Bacillati</taxon>
        <taxon>Actinomycetota</taxon>
        <taxon>Actinomycetes</taxon>
        <taxon>Streptosporangiales</taxon>
        <taxon>Nocardiopsidaceae</taxon>
        <taxon>Salinactinospora</taxon>
    </lineage>
</organism>
<dbReference type="PRINTS" id="PR00078">
    <property type="entry name" value="G3PDHDRGNASE"/>
</dbReference>
<evidence type="ECO:0000256" key="2">
    <source>
        <dbReference type="ARBA" id="ARBA00023002"/>
    </source>
</evidence>
<dbReference type="Pfam" id="PF02800">
    <property type="entry name" value="Gp_dh_C"/>
    <property type="match status" value="1"/>
</dbReference>
<dbReference type="CDD" id="cd18126">
    <property type="entry name" value="GAPDH_I_C"/>
    <property type="match status" value="1"/>
</dbReference>
<dbReference type="Gene3D" id="3.30.360.10">
    <property type="entry name" value="Dihydrodipicolinate Reductase, domain 2"/>
    <property type="match status" value="1"/>
</dbReference>
<evidence type="ECO:0000256" key="3">
    <source>
        <dbReference type="RuleBase" id="RU000397"/>
    </source>
</evidence>
<accession>A0ABP7EXC6</accession>
<dbReference type="Gene3D" id="3.40.50.720">
    <property type="entry name" value="NAD(P)-binding Rossmann-like Domain"/>
    <property type="match status" value="1"/>
</dbReference>